<dbReference type="GO" id="GO:0033539">
    <property type="term" value="P:fatty acid beta-oxidation using acyl-CoA dehydrogenase"/>
    <property type="evidence" value="ECO:0007669"/>
    <property type="project" value="TreeGrafter"/>
</dbReference>
<dbReference type="FunFam" id="3.40.50.1220:FF:000004">
    <property type="entry name" value="Electron transfer flavoprotein"/>
    <property type="match status" value="1"/>
</dbReference>
<comment type="caution">
    <text evidence="5">The sequence shown here is derived from an EMBL/GenBank/DDBJ whole genome shotgun (WGS) entry which is preliminary data.</text>
</comment>
<dbReference type="InterPro" id="IPR014730">
    <property type="entry name" value="ETF_a/b_N"/>
</dbReference>
<dbReference type="InterPro" id="IPR014731">
    <property type="entry name" value="ETF_asu_C"/>
</dbReference>
<reference evidence="5 6" key="1">
    <citation type="journal article" date="2016" name="Sci. Rep.">
        <title>Metabolic traits of an uncultured archaeal lineage -MSBL1- from brine pools of the Red Sea.</title>
        <authorList>
            <person name="Mwirichia R."/>
            <person name="Alam I."/>
            <person name="Rashid M."/>
            <person name="Vinu M."/>
            <person name="Ba-Alawi W."/>
            <person name="Anthony Kamau A."/>
            <person name="Kamanda Ngugi D."/>
            <person name="Goker M."/>
            <person name="Klenk H.P."/>
            <person name="Bajic V."/>
            <person name="Stingl U."/>
        </authorList>
    </citation>
    <scope>NUCLEOTIDE SEQUENCE [LARGE SCALE GENOMIC DNA]</scope>
    <source>
        <strain evidence="5">SCGC-AAA382A13</strain>
    </source>
</reference>
<evidence type="ECO:0000259" key="4">
    <source>
        <dbReference type="PROSITE" id="PS50003"/>
    </source>
</evidence>
<dbReference type="CDD" id="cd01715">
    <property type="entry name" value="ETF_alpha"/>
    <property type="match status" value="1"/>
</dbReference>
<dbReference type="PATRIC" id="fig|1698279.3.peg.528"/>
<dbReference type="Proteomes" id="UP000070311">
    <property type="component" value="Unassembled WGS sequence"/>
</dbReference>
<evidence type="ECO:0000256" key="2">
    <source>
        <dbReference type="ARBA" id="ARBA00022448"/>
    </source>
</evidence>
<dbReference type="GO" id="GO:0050660">
    <property type="term" value="F:flavin adenine dinucleotide binding"/>
    <property type="evidence" value="ECO:0007669"/>
    <property type="project" value="InterPro"/>
</dbReference>
<keyword evidence="6" id="KW-1185">Reference proteome</keyword>
<dbReference type="PROSITE" id="PS50003">
    <property type="entry name" value="PH_DOMAIN"/>
    <property type="match status" value="1"/>
</dbReference>
<evidence type="ECO:0000256" key="1">
    <source>
        <dbReference type="ARBA" id="ARBA00005817"/>
    </source>
</evidence>
<evidence type="ECO:0000256" key="3">
    <source>
        <dbReference type="ARBA" id="ARBA00022630"/>
    </source>
</evidence>
<dbReference type="PANTHER" id="PTHR43153">
    <property type="entry name" value="ELECTRON TRANSFER FLAVOPROTEIN ALPHA"/>
    <property type="match status" value="1"/>
</dbReference>
<dbReference type="Gene3D" id="3.40.50.1220">
    <property type="entry name" value="TPP-binding domain"/>
    <property type="match status" value="1"/>
</dbReference>
<dbReference type="InterPro" id="IPR014729">
    <property type="entry name" value="Rossmann-like_a/b/a_fold"/>
</dbReference>
<dbReference type="Pfam" id="PF01012">
    <property type="entry name" value="ETF"/>
    <property type="match status" value="1"/>
</dbReference>
<dbReference type="InterPro" id="IPR001308">
    <property type="entry name" value="ETF_a/FixB"/>
</dbReference>
<proteinExistence type="inferred from homology"/>
<evidence type="ECO:0000313" key="5">
    <source>
        <dbReference type="EMBL" id="KXB04375.1"/>
    </source>
</evidence>
<organism evidence="5 6">
    <name type="scientific">candidate division MSBL1 archaeon SCGC-AAA382A13</name>
    <dbReference type="NCBI Taxonomy" id="1698279"/>
    <lineage>
        <taxon>Archaea</taxon>
        <taxon>Methanobacteriati</taxon>
        <taxon>Methanobacteriota</taxon>
        <taxon>candidate division MSBL1</taxon>
    </lineage>
</organism>
<dbReference type="InterPro" id="IPR033947">
    <property type="entry name" value="ETF_alpha_N"/>
</dbReference>
<dbReference type="InterPro" id="IPR001849">
    <property type="entry name" value="PH_domain"/>
</dbReference>
<accession>A0A133VD73</accession>
<dbReference type="Gene3D" id="3.40.50.620">
    <property type="entry name" value="HUPs"/>
    <property type="match status" value="1"/>
</dbReference>
<gene>
    <name evidence="5" type="ORF">AKJ50_02475</name>
</gene>
<feature type="domain" description="PH" evidence="4">
    <location>
        <begin position="1"/>
        <end position="63"/>
    </location>
</feature>
<comment type="similarity">
    <text evidence="1">Belongs to the ETF alpha-subunit/FixB family.</text>
</comment>
<name>A0A133VD73_9EURY</name>
<dbReference type="SMART" id="SM00893">
    <property type="entry name" value="ETF"/>
    <property type="match status" value="1"/>
</dbReference>
<dbReference type="InterPro" id="IPR029035">
    <property type="entry name" value="DHS-like_NAD/FAD-binding_dom"/>
</dbReference>
<dbReference type="GO" id="GO:0009055">
    <property type="term" value="F:electron transfer activity"/>
    <property type="evidence" value="ECO:0007669"/>
    <property type="project" value="InterPro"/>
</dbReference>
<protein>
    <recommendedName>
        <fullName evidence="4">PH domain-containing protein</fullName>
    </recommendedName>
</protein>
<dbReference type="SUPFAM" id="SSF52467">
    <property type="entry name" value="DHS-like NAD/FAD-binding domain"/>
    <property type="match status" value="1"/>
</dbReference>
<keyword evidence="2" id="KW-0813">Transport</keyword>
<dbReference type="Pfam" id="PF00766">
    <property type="entry name" value="ETF_alpha"/>
    <property type="match status" value="1"/>
</dbReference>
<evidence type="ECO:0000313" key="6">
    <source>
        <dbReference type="Proteomes" id="UP000070311"/>
    </source>
</evidence>
<dbReference type="PANTHER" id="PTHR43153:SF1">
    <property type="entry name" value="ELECTRON TRANSFER FLAVOPROTEIN SUBUNIT ALPHA, MITOCHONDRIAL"/>
    <property type="match status" value="1"/>
</dbReference>
<dbReference type="SUPFAM" id="SSF52402">
    <property type="entry name" value="Adenine nucleotide alpha hydrolases-like"/>
    <property type="match status" value="1"/>
</dbReference>
<keyword evidence="3" id="KW-0285">Flavoprotein</keyword>
<dbReference type="AlphaFoldDB" id="A0A133VD73"/>
<dbReference type="PIRSF" id="PIRSF000089">
    <property type="entry name" value="Electra_flavoP_a"/>
    <property type="match status" value="1"/>
</dbReference>
<dbReference type="EMBL" id="LHYD01000067">
    <property type="protein sequence ID" value="KXB04375.1"/>
    <property type="molecule type" value="Genomic_DNA"/>
</dbReference>
<sequence>MVLVLVEHRQGEIRDITFQMLNKANELAEETDSKVSAVLLTAESKDFVEELKPWTDEILLHKDSKYENFNSDIYEQALTDIIEDKNPKLIMIGHSAQGMDLAPSLASSLNLPLAPNIVNLWWKDDDLVTEREIYGGKVNSEVRFKKEAPYLVTVQSAAFEAEEAPGLDANLVEIEPSIEDSEIFKKFLEYVEPEAGEVDITASDILISIGRGIEDEDNMDIIEELAEEIGADISGSRPVIDNGWLPEDRQVGQSGKTVTPKLYLAIGISGASQHVIGMKGSDTIVAINKDPDAPIFEVADYGIVDDLFKIVPKLADLLGKEN</sequence>